<dbReference type="AlphaFoldDB" id="A0A7S0JHG1"/>
<proteinExistence type="predicted"/>
<sequence length="282" mass="30602">MLQESLKSVATSLDMLTPLSDFVARIANEGSTPQLRAFIRVSHSGDWGMLQSQFAKPEMGPFPNSLAPLVLRSHRASPDEPAIFRRVEARSVELNTEFPGLAIGHALKSTRLAISPESRVTIQNPQARADAAIPEEAVTFAFVYPAAIDWSGLTTPDRSGTNTSPACLLATAGGFVYFDRQRRLCAFSGACSLVDQQVGPAKLNLLQFEAPIRLPPSALKKLQGRMQHVTLASLLAKGATHFAWITPAEELPDLPTPPLAGAFAYKIGDEAIYFPVVDNWQH</sequence>
<name>A0A7S0JHG1_9EUKA</name>
<dbReference type="EMBL" id="HBER01053793">
    <property type="protein sequence ID" value="CAD8551571.1"/>
    <property type="molecule type" value="Transcribed_RNA"/>
</dbReference>
<accession>A0A7S0JHG1</accession>
<reference evidence="1" key="1">
    <citation type="submission" date="2021-01" db="EMBL/GenBank/DDBJ databases">
        <authorList>
            <person name="Corre E."/>
            <person name="Pelletier E."/>
            <person name="Niang G."/>
            <person name="Scheremetjew M."/>
            <person name="Finn R."/>
            <person name="Kale V."/>
            <person name="Holt S."/>
            <person name="Cochrane G."/>
            <person name="Meng A."/>
            <person name="Brown T."/>
            <person name="Cohen L."/>
        </authorList>
    </citation>
    <scope>NUCLEOTIDE SEQUENCE</scope>
    <source>
        <strain evidence="1">RCC1130</strain>
    </source>
</reference>
<evidence type="ECO:0000313" key="1">
    <source>
        <dbReference type="EMBL" id="CAD8551571.1"/>
    </source>
</evidence>
<organism evidence="1">
    <name type="scientific">Calcidiscus leptoporus</name>
    <dbReference type="NCBI Taxonomy" id="127549"/>
    <lineage>
        <taxon>Eukaryota</taxon>
        <taxon>Haptista</taxon>
        <taxon>Haptophyta</taxon>
        <taxon>Prymnesiophyceae</taxon>
        <taxon>Coccolithales</taxon>
        <taxon>Calcidiscaceae</taxon>
        <taxon>Calcidiscus</taxon>
    </lineage>
</organism>
<protein>
    <submittedName>
        <fullName evidence="1">Uncharacterized protein</fullName>
    </submittedName>
</protein>
<gene>
    <name evidence="1" type="ORF">CLEP1334_LOCUS26861</name>
</gene>